<evidence type="ECO:0000256" key="2">
    <source>
        <dbReference type="ARBA" id="ARBA00022473"/>
    </source>
</evidence>
<proteinExistence type="inferred from homology"/>
<dbReference type="Proteomes" id="UP000323506">
    <property type="component" value="Chromosome A03"/>
</dbReference>
<protein>
    <submittedName>
        <fullName evidence="4">Uncharacterized protein</fullName>
    </submittedName>
</protein>
<evidence type="ECO:0000256" key="1">
    <source>
        <dbReference type="ARBA" id="ARBA00006974"/>
    </source>
</evidence>
<evidence type="ECO:0000313" key="4">
    <source>
        <dbReference type="EMBL" id="TYH26334.1"/>
    </source>
</evidence>
<name>A0A5D2H7Y0_GOSDA</name>
<keyword evidence="3" id="KW-0341">Growth regulation</keyword>
<dbReference type="Pfam" id="PF02519">
    <property type="entry name" value="Auxin_inducible"/>
    <property type="match status" value="1"/>
</dbReference>
<comment type="similarity">
    <text evidence="1">Belongs to the ARG7 family.</text>
</comment>
<dbReference type="PANTHER" id="PTHR31929">
    <property type="entry name" value="SAUR-LIKE AUXIN-RESPONSIVE PROTEIN FAMILY-RELATED"/>
    <property type="match status" value="1"/>
</dbReference>
<sequence>MAIRLHRIVSSKKVPKGYFVVYVGENQKRFVIPFGYSHPTGGLSIPCNKDIFLEVTSLLN</sequence>
<dbReference type="EMBL" id="CM017690">
    <property type="protein sequence ID" value="TYH26334.1"/>
    <property type="molecule type" value="Genomic_DNA"/>
</dbReference>
<keyword evidence="5" id="KW-1185">Reference proteome</keyword>
<organism evidence="4 5">
    <name type="scientific">Gossypium darwinii</name>
    <name type="common">Darwin's cotton</name>
    <name type="synonym">Gossypium barbadense var. darwinii</name>
    <dbReference type="NCBI Taxonomy" id="34276"/>
    <lineage>
        <taxon>Eukaryota</taxon>
        <taxon>Viridiplantae</taxon>
        <taxon>Streptophyta</taxon>
        <taxon>Embryophyta</taxon>
        <taxon>Tracheophyta</taxon>
        <taxon>Spermatophyta</taxon>
        <taxon>Magnoliopsida</taxon>
        <taxon>eudicotyledons</taxon>
        <taxon>Gunneridae</taxon>
        <taxon>Pentapetalae</taxon>
        <taxon>rosids</taxon>
        <taxon>malvids</taxon>
        <taxon>Malvales</taxon>
        <taxon>Malvaceae</taxon>
        <taxon>Malvoideae</taxon>
        <taxon>Gossypium</taxon>
    </lineage>
</organism>
<reference evidence="4 5" key="1">
    <citation type="submission" date="2019-06" db="EMBL/GenBank/DDBJ databases">
        <title>WGS assembly of Gossypium darwinii.</title>
        <authorList>
            <person name="Chen Z.J."/>
            <person name="Sreedasyam A."/>
            <person name="Ando A."/>
            <person name="Song Q."/>
            <person name="De L."/>
            <person name="Hulse-Kemp A."/>
            <person name="Ding M."/>
            <person name="Ye W."/>
            <person name="Kirkbride R."/>
            <person name="Jenkins J."/>
            <person name="Plott C."/>
            <person name="Lovell J."/>
            <person name="Lin Y.-M."/>
            <person name="Vaughn R."/>
            <person name="Liu B."/>
            <person name="Li W."/>
            <person name="Simpson S."/>
            <person name="Scheffler B."/>
            <person name="Saski C."/>
            <person name="Grover C."/>
            <person name="Hu G."/>
            <person name="Conover J."/>
            <person name="Carlson J."/>
            <person name="Shu S."/>
            <person name="Boston L."/>
            <person name="Williams M."/>
            <person name="Peterson D."/>
            <person name="Mcgee K."/>
            <person name="Jones D."/>
            <person name="Wendel J."/>
            <person name="Stelly D."/>
            <person name="Grimwood J."/>
            <person name="Schmutz J."/>
        </authorList>
    </citation>
    <scope>NUCLEOTIDE SEQUENCE [LARGE SCALE GENOMIC DNA]</scope>
    <source>
        <strain evidence="4">1808015.09</strain>
    </source>
</reference>
<gene>
    <name evidence="4" type="ORF">ES288_A03G243400v1</name>
</gene>
<accession>A0A5D2H7Y0</accession>
<dbReference type="GO" id="GO:0009733">
    <property type="term" value="P:response to auxin"/>
    <property type="evidence" value="ECO:0007669"/>
    <property type="project" value="InterPro"/>
</dbReference>
<evidence type="ECO:0000313" key="5">
    <source>
        <dbReference type="Proteomes" id="UP000323506"/>
    </source>
</evidence>
<keyword evidence="2" id="KW-0217">Developmental protein</keyword>
<dbReference type="AlphaFoldDB" id="A0A5D2H7Y0"/>
<evidence type="ECO:0000256" key="3">
    <source>
        <dbReference type="ARBA" id="ARBA00022604"/>
    </source>
</evidence>
<dbReference type="InterPro" id="IPR003676">
    <property type="entry name" value="SAUR_fam"/>
</dbReference>